<gene>
    <name evidence="1" type="ORF">GCM10007874_26400</name>
</gene>
<proteinExistence type="predicted"/>
<dbReference type="RefSeq" id="WP_284312617.1">
    <property type="nucleotide sequence ID" value="NZ_BSPC01000024.1"/>
</dbReference>
<organism evidence="1 2">
    <name type="scientific">Labrys miyagiensis</name>
    <dbReference type="NCBI Taxonomy" id="346912"/>
    <lineage>
        <taxon>Bacteria</taxon>
        <taxon>Pseudomonadati</taxon>
        <taxon>Pseudomonadota</taxon>
        <taxon>Alphaproteobacteria</taxon>
        <taxon>Hyphomicrobiales</taxon>
        <taxon>Xanthobacteraceae</taxon>
        <taxon>Labrys</taxon>
    </lineage>
</organism>
<evidence type="ECO:0000313" key="1">
    <source>
        <dbReference type="EMBL" id="GLS19623.1"/>
    </source>
</evidence>
<dbReference type="EMBL" id="BSPC01000024">
    <property type="protein sequence ID" value="GLS19623.1"/>
    <property type="molecule type" value="Genomic_DNA"/>
</dbReference>
<name>A0ABQ6CGZ7_9HYPH</name>
<protein>
    <recommendedName>
        <fullName evidence="3">Phosphoribosyl-AMP cyclohydrolase</fullName>
    </recommendedName>
</protein>
<accession>A0ABQ6CGZ7</accession>
<dbReference type="Gene3D" id="3.10.450.50">
    <property type="match status" value="1"/>
</dbReference>
<comment type="caution">
    <text evidence="1">The sequence shown here is derived from an EMBL/GenBank/DDBJ whole genome shotgun (WGS) entry which is preliminary data.</text>
</comment>
<evidence type="ECO:0008006" key="3">
    <source>
        <dbReference type="Google" id="ProtNLM"/>
    </source>
</evidence>
<dbReference type="InterPro" id="IPR016878">
    <property type="entry name" value="MICAH-like"/>
</dbReference>
<dbReference type="Proteomes" id="UP001156882">
    <property type="component" value="Unassembled WGS sequence"/>
</dbReference>
<evidence type="ECO:0000313" key="2">
    <source>
        <dbReference type="Proteomes" id="UP001156882"/>
    </source>
</evidence>
<keyword evidence="2" id="KW-1185">Reference proteome</keyword>
<sequence length="172" mass="19050">MGNETADPSHYGPITEDEVNAAQTAWCDALVKIGQFYGDGGDYREIASRLIDDLYDYKDGTVFFKPTLAFGANAFRSTKEGALSYFVGGNPSFPEDTGFALKRWVKVRYDNNAAENGIQIHGNIAITMGNFYLTSIEGQEIVVEKTLAFRRCDDGKLRLCAHKSALPYDPDK</sequence>
<reference evidence="2" key="1">
    <citation type="journal article" date="2019" name="Int. J. Syst. Evol. Microbiol.">
        <title>The Global Catalogue of Microorganisms (GCM) 10K type strain sequencing project: providing services to taxonomists for standard genome sequencing and annotation.</title>
        <authorList>
            <consortium name="The Broad Institute Genomics Platform"/>
            <consortium name="The Broad Institute Genome Sequencing Center for Infectious Disease"/>
            <person name="Wu L."/>
            <person name="Ma J."/>
        </authorList>
    </citation>
    <scope>NUCLEOTIDE SEQUENCE [LARGE SCALE GENOMIC DNA]</scope>
    <source>
        <strain evidence="2">NBRC 101365</strain>
    </source>
</reference>
<dbReference type="PIRSF" id="PIRSF028288">
    <property type="entry name" value="UCP028288"/>
    <property type="match status" value="1"/>
</dbReference>